<name>A0ABW4J7H2_9LACO</name>
<dbReference type="RefSeq" id="WP_263853583.1">
    <property type="nucleotide sequence ID" value="NZ_JBHTOP010000013.1"/>
</dbReference>
<dbReference type="Proteomes" id="UP001597267">
    <property type="component" value="Unassembled WGS sequence"/>
</dbReference>
<gene>
    <name evidence="1" type="ORF">ACFQ5M_05890</name>
</gene>
<accession>A0ABW4J7H2</accession>
<protein>
    <submittedName>
        <fullName evidence="1">Uncharacterized protein</fullName>
    </submittedName>
</protein>
<evidence type="ECO:0000313" key="1">
    <source>
        <dbReference type="EMBL" id="MFD1671619.1"/>
    </source>
</evidence>
<organism evidence="1 2">
    <name type="scientific">Agrilactobacillus yilanensis</name>
    <dbReference type="NCBI Taxonomy" id="2485997"/>
    <lineage>
        <taxon>Bacteria</taxon>
        <taxon>Bacillati</taxon>
        <taxon>Bacillota</taxon>
        <taxon>Bacilli</taxon>
        <taxon>Lactobacillales</taxon>
        <taxon>Lactobacillaceae</taxon>
        <taxon>Agrilactobacillus</taxon>
    </lineage>
</organism>
<reference evidence="2" key="1">
    <citation type="journal article" date="2019" name="Int. J. Syst. Evol. Microbiol.">
        <title>The Global Catalogue of Microorganisms (GCM) 10K type strain sequencing project: providing services to taxonomists for standard genome sequencing and annotation.</title>
        <authorList>
            <consortium name="The Broad Institute Genomics Platform"/>
            <consortium name="The Broad Institute Genome Sequencing Center for Infectious Disease"/>
            <person name="Wu L."/>
            <person name="Ma J."/>
        </authorList>
    </citation>
    <scope>NUCLEOTIDE SEQUENCE [LARGE SCALE GENOMIC DNA]</scope>
    <source>
        <strain evidence="2">CCM 8896</strain>
    </source>
</reference>
<comment type="caution">
    <text evidence="1">The sequence shown here is derived from an EMBL/GenBank/DDBJ whole genome shotgun (WGS) entry which is preliminary data.</text>
</comment>
<evidence type="ECO:0000313" key="2">
    <source>
        <dbReference type="Proteomes" id="UP001597267"/>
    </source>
</evidence>
<proteinExistence type="predicted"/>
<sequence length="40" mass="4305">MTFKKRFGTLLNGKPVKVPVLREVLSDEPTLENSTGGASS</sequence>
<dbReference type="EMBL" id="JBHTOP010000013">
    <property type="protein sequence ID" value="MFD1671619.1"/>
    <property type="molecule type" value="Genomic_DNA"/>
</dbReference>
<keyword evidence="2" id="KW-1185">Reference proteome</keyword>